<dbReference type="AlphaFoldDB" id="A0A8D8ZES0"/>
<protein>
    <submittedName>
        <fullName evidence="2">Uncharacterized protein</fullName>
    </submittedName>
</protein>
<evidence type="ECO:0000256" key="1">
    <source>
        <dbReference type="SAM" id="MobiDB-lite"/>
    </source>
</evidence>
<name>A0A8D8ZES0_9HEMI</name>
<feature type="region of interest" description="Disordered" evidence="1">
    <location>
        <begin position="1"/>
        <end position="40"/>
    </location>
</feature>
<organism evidence="2">
    <name type="scientific">Cacopsylla melanoneura</name>
    <dbReference type="NCBI Taxonomy" id="428564"/>
    <lineage>
        <taxon>Eukaryota</taxon>
        <taxon>Metazoa</taxon>
        <taxon>Ecdysozoa</taxon>
        <taxon>Arthropoda</taxon>
        <taxon>Hexapoda</taxon>
        <taxon>Insecta</taxon>
        <taxon>Pterygota</taxon>
        <taxon>Neoptera</taxon>
        <taxon>Paraneoptera</taxon>
        <taxon>Hemiptera</taxon>
        <taxon>Sternorrhyncha</taxon>
        <taxon>Psylloidea</taxon>
        <taxon>Psyllidae</taxon>
        <taxon>Psyllinae</taxon>
        <taxon>Cacopsylla</taxon>
    </lineage>
</organism>
<dbReference type="EMBL" id="HBUF01509076">
    <property type="protein sequence ID" value="CAG6746299.1"/>
    <property type="molecule type" value="Transcribed_RNA"/>
</dbReference>
<proteinExistence type="predicted"/>
<evidence type="ECO:0000313" key="2">
    <source>
        <dbReference type="EMBL" id="CAG6746299.1"/>
    </source>
</evidence>
<accession>A0A8D8ZES0</accession>
<reference evidence="2" key="1">
    <citation type="submission" date="2021-05" db="EMBL/GenBank/DDBJ databases">
        <authorList>
            <person name="Alioto T."/>
            <person name="Alioto T."/>
            <person name="Gomez Garrido J."/>
        </authorList>
    </citation>
    <scope>NUCLEOTIDE SEQUENCE</scope>
</reference>
<sequence>MDAALSDTGPQQVLTGLKPFGLPDDAPGRDGGEEELADEPADDVVRHLTQSSNLVEAQNDACAEQQGREVAHHGVESAILFNKLVKDMTEFDTLDCTQIIVSFQRVMGNLLTVRFVQ</sequence>